<reference evidence="2" key="1">
    <citation type="submission" date="2022-06" db="EMBL/GenBank/DDBJ databases">
        <title>CFH 74404 Thermomicrobiaceae sp.</title>
        <authorList>
            <person name="Ming H."/>
            <person name="Li W.-J."/>
            <person name="Zhao Z."/>
        </authorList>
    </citation>
    <scope>NUCLEOTIDE SEQUENCE</scope>
    <source>
        <strain evidence="2">CFH 74404</strain>
    </source>
</reference>
<evidence type="ECO:0000313" key="2">
    <source>
        <dbReference type="EMBL" id="MCM8748589.1"/>
    </source>
</evidence>
<evidence type="ECO:0000313" key="3">
    <source>
        <dbReference type="Proteomes" id="UP001165306"/>
    </source>
</evidence>
<dbReference type="InterPro" id="IPR032466">
    <property type="entry name" value="Metal_Hydrolase"/>
</dbReference>
<dbReference type="PANTHER" id="PTHR11647:SF1">
    <property type="entry name" value="COLLAPSIN RESPONSE MEDIATOR PROTEIN"/>
    <property type="match status" value="1"/>
</dbReference>
<dbReference type="RefSeq" id="WP_284056371.1">
    <property type="nucleotide sequence ID" value="NZ_JAMSLR010000003.1"/>
</dbReference>
<dbReference type="GO" id="GO:0016811">
    <property type="term" value="F:hydrolase activity, acting on carbon-nitrogen (but not peptide) bonds, in linear amides"/>
    <property type="evidence" value="ECO:0007669"/>
    <property type="project" value="InterPro"/>
</dbReference>
<dbReference type="Proteomes" id="UP001165306">
    <property type="component" value="Unassembled WGS sequence"/>
</dbReference>
<feature type="domain" description="Amidohydrolase 3" evidence="1">
    <location>
        <begin position="44"/>
        <end position="516"/>
    </location>
</feature>
<dbReference type="GO" id="GO:0005829">
    <property type="term" value="C:cytosol"/>
    <property type="evidence" value="ECO:0007669"/>
    <property type="project" value="TreeGrafter"/>
</dbReference>
<dbReference type="InterPro" id="IPR023100">
    <property type="entry name" value="D-aminoacylase_insert_dom_sf"/>
</dbReference>
<dbReference type="CDD" id="cd01297">
    <property type="entry name" value="D-aminoacylase"/>
    <property type="match status" value="1"/>
</dbReference>
<dbReference type="InterPro" id="IPR013108">
    <property type="entry name" value="Amidohydro_3"/>
</dbReference>
<dbReference type="EMBL" id="JAMSLR010000003">
    <property type="protein sequence ID" value="MCM8748589.1"/>
    <property type="molecule type" value="Genomic_DNA"/>
</dbReference>
<dbReference type="SUPFAM" id="SSF51338">
    <property type="entry name" value="Composite domain of metallo-dependent hydrolases"/>
    <property type="match status" value="1"/>
</dbReference>
<keyword evidence="3" id="KW-1185">Reference proteome</keyword>
<dbReference type="GO" id="GO:0016812">
    <property type="term" value="F:hydrolase activity, acting on carbon-nitrogen (but not peptide) bonds, in cyclic amides"/>
    <property type="evidence" value="ECO:0007669"/>
    <property type="project" value="TreeGrafter"/>
</dbReference>
<dbReference type="Gene3D" id="3.20.20.140">
    <property type="entry name" value="Metal-dependent hydrolases"/>
    <property type="match status" value="1"/>
</dbReference>
<organism evidence="2 3">
    <name type="scientific">Thermalbibacter longus</name>
    <dbReference type="NCBI Taxonomy" id="2951981"/>
    <lineage>
        <taxon>Bacteria</taxon>
        <taxon>Pseudomonadati</taxon>
        <taxon>Thermomicrobiota</taxon>
        <taxon>Thermomicrobia</taxon>
        <taxon>Thermomicrobiales</taxon>
        <taxon>Thermomicrobiaceae</taxon>
        <taxon>Thermalbibacter</taxon>
    </lineage>
</organism>
<dbReference type="SUPFAM" id="SSF51556">
    <property type="entry name" value="Metallo-dependent hydrolases"/>
    <property type="match status" value="1"/>
</dbReference>
<dbReference type="PANTHER" id="PTHR11647">
    <property type="entry name" value="HYDRANTOINASE/DIHYDROPYRIMIDINASE FAMILY MEMBER"/>
    <property type="match status" value="1"/>
</dbReference>
<dbReference type="Pfam" id="PF07969">
    <property type="entry name" value="Amidohydro_3"/>
    <property type="match status" value="1"/>
</dbReference>
<dbReference type="Gene3D" id="3.30.1490.130">
    <property type="entry name" value="D-aminoacylase. Domain 3"/>
    <property type="match status" value="1"/>
</dbReference>
<proteinExistence type="predicted"/>
<dbReference type="InterPro" id="IPR050378">
    <property type="entry name" value="Metallo-dep_Hydrolases_sf"/>
</dbReference>
<dbReference type="InterPro" id="IPR011059">
    <property type="entry name" value="Metal-dep_hydrolase_composite"/>
</dbReference>
<accession>A0AA42BAH5</accession>
<comment type="caution">
    <text evidence="2">The sequence shown here is derived from an EMBL/GenBank/DDBJ whole genome shotgun (WGS) entry which is preliminary data.</text>
</comment>
<gene>
    <name evidence="2" type="ORF">NET02_05475</name>
</gene>
<dbReference type="Gene3D" id="2.30.40.10">
    <property type="entry name" value="Urease, subunit C, domain 1"/>
    <property type="match status" value="1"/>
</dbReference>
<name>A0AA42BAH5_9BACT</name>
<protein>
    <submittedName>
        <fullName evidence="2">D-aminoacylase</fullName>
    </submittedName>
</protein>
<dbReference type="AlphaFoldDB" id="A0AA42BAH5"/>
<evidence type="ECO:0000259" key="1">
    <source>
        <dbReference type="Pfam" id="PF07969"/>
    </source>
</evidence>
<sequence length="539" mass="58103">MYDLLIRGGEVLDGSGRAGFQADVAIERDRIAAIGQLGEAPARRVIQARGRVVAPGFIDIHTHSELPLLVDGRAMSKVMQGVTLEVVGNCGTSPGPWTAAVGQRLRRLAPPDDELQRWRWQSTGDVMAKLEERGVALNVAFLVGHGTLRAAVMGSEQRPPSGGELRALQELLRRELEQGALGLSTGLIYAPSMYADTDEIVALAQVLREYGRLYTSHVRGEGDTVAQAVAEAIEVGRRAGVPVQVSHLKATGRNNWGRGPELLSLIERARADGVDVMADQYPYVASSTTLTAVLPPWALSGGTGAMLGRLADAEQRALIRRQITEGAPDWPNPLMRGCTFEDIVVASFAPNPSWEGRSIAAIAEEQGVEPEEAVLRLLEEANGDVAIIRFAMSEDDVREIMRHPLVMVGSDGSSLAADGPLARGKPHPRSYGTYPRVLGHYVREERVLSLPEAIRKMTGLPAHRLGLKDRGRIVAGFKADVVVFDPDSVAETATWAEPHRYPAGIEWVIVNGVPVVAEGHHTGARPGRVLRWGASGCPE</sequence>